<organism evidence="1 2">
    <name type="scientific">Lithospermum erythrorhizon</name>
    <name type="common">Purple gromwell</name>
    <name type="synonym">Lithospermum officinale var. erythrorhizon</name>
    <dbReference type="NCBI Taxonomy" id="34254"/>
    <lineage>
        <taxon>Eukaryota</taxon>
        <taxon>Viridiplantae</taxon>
        <taxon>Streptophyta</taxon>
        <taxon>Embryophyta</taxon>
        <taxon>Tracheophyta</taxon>
        <taxon>Spermatophyta</taxon>
        <taxon>Magnoliopsida</taxon>
        <taxon>eudicotyledons</taxon>
        <taxon>Gunneridae</taxon>
        <taxon>Pentapetalae</taxon>
        <taxon>asterids</taxon>
        <taxon>lamiids</taxon>
        <taxon>Boraginales</taxon>
        <taxon>Boraginaceae</taxon>
        <taxon>Boraginoideae</taxon>
        <taxon>Lithospermeae</taxon>
        <taxon>Lithospermum</taxon>
    </lineage>
</organism>
<dbReference type="PANTHER" id="PTHR48475:SF2">
    <property type="entry name" value="RIBONUCLEASE H"/>
    <property type="match status" value="1"/>
</dbReference>
<name>A0AAV3QQT7_LITER</name>
<dbReference type="GO" id="GO:0003676">
    <property type="term" value="F:nucleic acid binding"/>
    <property type="evidence" value="ECO:0007669"/>
    <property type="project" value="InterPro"/>
</dbReference>
<comment type="caution">
    <text evidence="1">The sequence shown here is derived from an EMBL/GenBank/DDBJ whole genome shotgun (WGS) entry which is preliminary data.</text>
</comment>
<dbReference type="PANTHER" id="PTHR48475">
    <property type="entry name" value="RIBONUCLEASE H"/>
    <property type="match status" value="1"/>
</dbReference>
<gene>
    <name evidence="1" type="ORF">LIER_21562</name>
</gene>
<sequence>MAYSLKDIFWRISVRSLGLSIDSLMYTTPSPMASGGDWVEELPTVLLSFRSTPNHATREAPFSLVYGTEVVLPAEVGLPTYRQVGFDKGKNDWRLKEFLNLTDELRDEGLYKILKYKHLGWFLQPTGQKPPVFSGRLATYELEDLEGKPIPRAWHASKLTRYYV</sequence>
<evidence type="ECO:0000313" key="2">
    <source>
        <dbReference type="Proteomes" id="UP001454036"/>
    </source>
</evidence>
<dbReference type="Proteomes" id="UP001454036">
    <property type="component" value="Unassembled WGS sequence"/>
</dbReference>
<dbReference type="EMBL" id="BAABME010005714">
    <property type="protein sequence ID" value="GAA0166405.1"/>
    <property type="molecule type" value="Genomic_DNA"/>
</dbReference>
<keyword evidence="2" id="KW-1185">Reference proteome</keyword>
<evidence type="ECO:0000313" key="1">
    <source>
        <dbReference type="EMBL" id="GAA0166405.1"/>
    </source>
</evidence>
<dbReference type="Gene3D" id="3.30.420.10">
    <property type="entry name" value="Ribonuclease H-like superfamily/Ribonuclease H"/>
    <property type="match status" value="1"/>
</dbReference>
<accession>A0AAV3QQT7</accession>
<protein>
    <submittedName>
        <fullName evidence="1">Uncharacterized protein</fullName>
    </submittedName>
</protein>
<dbReference type="InterPro" id="IPR036397">
    <property type="entry name" value="RNaseH_sf"/>
</dbReference>
<proteinExistence type="predicted"/>
<reference evidence="1 2" key="1">
    <citation type="submission" date="2024-01" db="EMBL/GenBank/DDBJ databases">
        <title>The complete chloroplast genome sequence of Lithospermum erythrorhizon: insights into the phylogenetic relationship among Boraginaceae species and the maternal lineages of purple gromwells.</title>
        <authorList>
            <person name="Okada T."/>
            <person name="Watanabe K."/>
        </authorList>
    </citation>
    <scope>NUCLEOTIDE SEQUENCE [LARGE SCALE GENOMIC DNA]</scope>
</reference>
<dbReference type="AlphaFoldDB" id="A0AAV3QQT7"/>